<dbReference type="Pfam" id="PF26131">
    <property type="entry name" value="PAS-like"/>
    <property type="match status" value="1"/>
</dbReference>
<dbReference type="Pfam" id="PF00072">
    <property type="entry name" value="Response_reg"/>
    <property type="match status" value="1"/>
</dbReference>
<dbReference type="InterPro" id="IPR001789">
    <property type="entry name" value="Sig_transdc_resp-reg_receiver"/>
</dbReference>
<evidence type="ECO:0000259" key="4">
    <source>
        <dbReference type="PROSITE" id="PS50110"/>
    </source>
</evidence>
<dbReference type="PROSITE" id="PS50110">
    <property type="entry name" value="RESPONSE_REGULATORY"/>
    <property type="match status" value="1"/>
</dbReference>
<dbReference type="InterPro" id="IPR036890">
    <property type="entry name" value="HATPase_C_sf"/>
</dbReference>
<dbReference type="Gene3D" id="3.40.50.2300">
    <property type="match status" value="1"/>
</dbReference>
<dbReference type="InterPro" id="IPR011006">
    <property type="entry name" value="CheY-like_superfamily"/>
</dbReference>
<gene>
    <name evidence="5" type="ORF">FKW77_002401</name>
</gene>
<dbReference type="AlphaFoldDB" id="A0A517LPN6"/>
<dbReference type="SUPFAM" id="SSF47384">
    <property type="entry name" value="Homodimeric domain of signal transducing histidine kinase"/>
    <property type="match status" value="1"/>
</dbReference>
<sequence length="1170" mass="131076">MQSASAYGTEIRDISITEILDLDLRPSLLVDLQPPHRIVLKNPRFTAKYDFENRAAGCHDLEQDAFRSWAFSLPGWESGASISYCGTTWVATTVRERWRLIQSTTVVANTLQADNLFHDRKTSLPSLSRNLSSRSVEEHDMQLQSFHENARNHDWTSATSPSNDLSPHVQLLRSWDWSQTVLGPMETWPPLLVSMANILMVDPRPAVMFWGNKMAGLYNEPYVKFLHDKHPRALGEPYVLTWSELYSTPDVADRLDYLWSRGIIDGKATPMDNQPFYLRNGDRLEEHIFNVSMLPIIDERGTTVGFYEPLTDITNDYLNDRRSHNVRRIGELTAGEENPSAFYQSVLKALEPNQNDFPFALLYSLKTHINDDSKTYPIRDGEVAVSPELESYLGVLLGANGRPAVHEALMNDSDFVCTFAQVCASGQPALFDLESRPDLRALIMENPPTRGFGDEPRVAVLAPIEPTTRQGVNAVLVMGINPRRPYDAEYESFVRGLARSVSSALASVQLVIEQKSLVGKAREMEQRALAMIEVSPVGSFLMKMDGELLYVNKTWYDITEYKHDNFWPMSWLELIAEDYSNILAEEWSKLVDHHLSVNFELALKSSWTSTDPSTGDLISSRKYVIAAASVQRIGESTYIMGAFTDISSQKWMESWQMLRRQEAVELKRQQENFMDMTSHEMRNPLSAIFQCADAIAASLASFQEARGMGECSTIQRPGFVTGTSVSGSEDPIAFAIEAAGTITLCAQHQKRIVDDVLVLSKVDANLIEIHPIDCQPAVLIENSLKMFSAELQANNAVMAFEIEHSIQELAIDWVKLDPGRLLQVMINLCTNAIKFTMDSQVRKISVTMGATTTRPSQSSDGVQYLRQPMTDQDFADPTLRAEWGHGQHLYLNFQVKDTGLGMSQEEMKVLFQRFSQASPRTHTHGGSGLGLFIARLLSRLQGGEIGVKSATNQGSTFAFYIKIRRVSTPHGNDVHTMRPEHNLAVGAADPNSPSMHQARPRPCSDFTILVVEDNLVNQKVLSKQLRNLGFAVEIANNGQESLDFLKRTIFWNHDAQQSSQENDPLPLTLILMDIEMPIMSGTEATRQIRALTERGRIRAHIPIIAITANARSEQIAQARESGMDDVVSKPFRIAELIAKIEGFVGALEKLGEKGRRVGEIPSKRKNSGVH</sequence>
<feature type="domain" description="Response regulatory" evidence="4">
    <location>
        <begin position="1007"/>
        <end position="1144"/>
    </location>
</feature>
<reference evidence="5 6" key="1">
    <citation type="submission" date="2019-07" db="EMBL/GenBank/DDBJ databases">
        <title>Finished genome of Venturia effusa.</title>
        <authorList>
            <person name="Young C.A."/>
            <person name="Cox M.P."/>
            <person name="Ganley A.R.D."/>
            <person name="David W.J."/>
        </authorList>
    </citation>
    <scope>NUCLEOTIDE SEQUENCE [LARGE SCALE GENOMIC DNA]</scope>
    <source>
        <strain evidence="6">albino</strain>
    </source>
</reference>
<accession>A0A517LPN6</accession>
<proteinExistence type="predicted"/>
<dbReference type="InterPro" id="IPR003661">
    <property type="entry name" value="HisK_dim/P_dom"/>
</dbReference>
<evidence type="ECO:0000259" key="3">
    <source>
        <dbReference type="PROSITE" id="PS50109"/>
    </source>
</evidence>
<dbReference type="InterPro" id="IPR050956">
    <property type="entry name" value="2C_system_His_kinase"/>
</dbReference>
<dbReference type="PANTHER" id="PTHR43719">
    <property type="entry name" value="TWO-COMPONENT HISTIDINE KINASE"/>
    <property type="match status" value="1"/>
</dbReference>
<dbReference type="InterPro" id="IPR035965">
    <property type="entry name" value="PAS-like_dom_sf"/>
</dbReference>
<dbReference type="SUPFAM" id="SSF55874">
    <property type="entry name" value="ATPase domain of HSP90 chaperone/DNA topoisomerase II/histidine kinase"/>
    <property type="match status" value="1"/>
</dbReference>
<dbReference type="InterPro" id="IPR058846">
    <property type="entry name" value="PAS-like"/>
</dbReference>
<dbReference type="Gene3D" id="3.30.450.20">
    <property type="entry name" value="PAS domain"/>
    <property type="match status" value="2"/>
</dbReference>
<dbReference type="Proteomes" id="UP000316270">
    <property type="component" value="Chromosome 18"/>
</dbReference>
<evidence type="ECO:0000256" key="1">
    <source>
        <dbReference type="ARBA" id="ARBA00022553"/>
    </source>
</evidence>
<dbReference type="InterPro" id="IPR005467">
    <property type="entry name" value="His_kinase_dom"/>
</dbReference>
<dbReference type="InterPro" id="IPR036097">
    <property type="entry name" value="HisK_dim/P_sf"/>
</dbReference>
<keyword evidence="1 2" id="KW-0597">Phosphoprotein</keyword>
<dbReference type="Gene3D" id="3.30.565.10">
    <property type="entry name" value="Histidine kinase-like ATPase, C-terminal domain"/>
    <property type="match status" value="1"/>
</dbReference>
<evidence type="ECO:0000313" key="6">
    <source>
        <dbReference type="Proteomes" id="UP000316270"/>
    </source>
</evidence>
<dbReference type="CDD" id="cd17546">
    <property type="entry name" value="REC_hyHK_CKI1_RcsC-like"/>
    <property type="match status" value="1"/>
</dbReference>
<protein>
    <recommendedName>
        <fullName evidence="7">Histidine kinase</fullName>
    </recommendedName>
</protein>
<dbReference type="SMART" id="SM00388">
    <property type="entry name" value="HisKA"/>
    <property type="match status" value="1"/>
</dbReference>
<dbReference type="GO" id="GO:0000155">
    <property type="term" value="F:phosphorelay sensor kinase activity"/>
    <property type="evidence" value="ECO:0007669"/>
    <property type="project" value="InterPro"/>
</dbReference>
<feature type="domain" description="Histidine kinase" evidence="3">
    <location>
        <begin position="676"/>
        <end position="965"/>
    </location>
</feature>
<dbReference type="STRING" id="50376.A0A517LPN6"/>
<dbReference type="EMBL" id="CP042202">
    <property type="protein sequence ID" value="QDS77618.1"/>
    <property type="molecule type" value="Genomic_DNA"/>
</dbReference>
<dbReference type="CDD" id="cd00082">
    <property type="entry name" value="HisKA"/>
    <property type="match status" value="1"/>
</dbReference>
<keyword evidence="6" id="KW-1185">Reference proteome</keyword>
<evidence type="ECO:0000313" key="5">
    <source>
        <dbReference type="EMBL" id="QDS77618.1"/>
    </source>
</evidence>
<dbReference type="OrthoDB" id="60033at2759"/>
<organism evidence="5 6">
    <name type="scientific">Venturia effusa</name>
    <dbReference type="NCBI Taxonomy" id="50376"/>
    <lineage>
        <taxon>Eukaryota</taxon>
        <taxon>Fungi</taxon>
        <taxon>Dikarya</taxon>
        <taxon>Ascomycota</taxon>
        <taxon>Pezizomycotina</taxon>
        <taxon>Dothideomycetes</taxon>
        <taxon>Pleosporomycetidae</taxon>
        <taxon>Venturiales</taxon>
        <taxon>Venturiaceae</taxon>
        <taxon>Venturia</taxon>
    </lineage>
</organism>
<evidence type="ECO:0008006" key="7">
    <source>
        <dbReference type="Google" id="ProtNLM"/>
    </source>
</evidence>
<evidence type="ECO:0000256" key="2">
    <source>
        <dbReference type="PROSITE-ProRule" id="PRU00169"/>
    </source>
</evidence>
<dbReference type="PANTHER" id="PTHR43719:SF30">
    <property type="entry name" value="TWO-COMPONENT SYSTEM RESPONSE REGULATOR"/>
    <property type="match status" value="1"/>
</dbReference>
<dbReference type="SUPFAM" id="SSF55785">
    <property type="entry name" value="PYP-like sensor domain (PAS domain)"/>
    <property type="match status" value="1"/>
</dbReference>
<dbReference type="InterPro" id="IPR004358">
    <property type="entry name" value="Sig_transdc_His_kin-like_C"/>
</dbReference>
<dbReference type="InterPro" id="IPR003594">
    <property type="entry name" value="HATPase_dom"/>
</dbReference>
<dbReference type="Pfam" id="PF02518">
    <property type="entry name" value="HATPase_c"/>
    <property type="match status" value="1"/>
</dbReference>
<dbReference type="PRINTS" id="PR00344">
    <property type="entry name" value="BCTRLSENSOR"/>
</dbReference>
<dbReference type="SMART" id="SM00387">
    <property type="entry name" value="HATPase_c"/>
    <property type="match status" value="1"/>
</dbReference>
<dbReference type="PROSITE" id="PS50109">
    <property type="entry name" value="HIS_KIN"/>
    <property type="match status" value="1"/>
</dbReference>
<dbReference type="SUPFAM" id="SSF52172">
    <property type="entry name" value="CheY-like"/>
    <property type="match status" value="1"/>
</dbReference>
<dbReference type="SMART" id="SM00448">
    <property type="entry name" value="REC"/>
    <property type="match status" value="1"/>
</dbReference>
<feature type="modified residue" description="4-aspartylphosphate" evidence="2">
    <location>
        <position position="1073"/>
    </location>
</feature>
<name>A0A517LPN6_9PEZI</name>
<dbReference type="Gene3D" id="1.10.287.130">
    <property type="match status" value="1"/>
</dbReference>